<dbReference type="GO" id="GO:0003700">
    <property type="term" value="F:DNA-binding transcription factor activity"/>
    <property type="evidence" value="ECO:0007669"/>
    <property type="project" value="InterPro"/>
</dbReference>
<organism evidence="5 6">
    <name type="scientific">Nocardiopsis gilva YIM 90087</name>
    <dbReference type="NCBI Taxonomy" id="1235441"/>
    <lineage>
        <taxon>Bacteria</taxon>
        <taxon>Bacillati</taxon>
        <taxon>Actinomycetota</taxon>
        <taxon>Actinomycetes</taxon>
        <taxon>Streptosporangiales</taxon>
        <taxon>Nocardiopsidaceae</taxon>
        <taxon>Nocardiopsis</taxon>
    </lineage>
</organism>
<dbReference type="InterPro" id="IPR036390">
    <property type="entry name" value="WH_DNA-bd_sf"/>
</dbReference>
<dbReference type="InterPro" id="IPR008920">
    <property type="entry name" value="TF_FadR/GntR_C"/>
</dbReference>
<dbReference type="EMBL" id="CP022753">
    <property type="protein sequence ID" value="ASU84177.1"/>
    <property type="molecule type" value="Genomic_DNA"/>
</dbReference>
<dbReference type="Proteomes" id="UP000215005">
    <property type="component" value="Chromosome"/>
</dbReference>
<dbReference type="Pfam" id="PF07729">
    <property type="entry name" value="FCD"/>
    <property type="match status" value="1"/>
</dbReference>
<dbReference type="Pfam" id="PF00392">
    <property type="entry name" value="GntR"/>
    <property type="match status" value="1"/>
</dbReference>
<evidence type="ECO:0000256" key="2">
    <source>
        <dbReference type="ARBA" id="ARBA00023125"/>
    </source>
</evidence>
<evidence type="ECO:0000256" key="1">
    <source>
        <dbReference type="ARBA" id="ARBA00023015"/>
    </source>
</evidence>
<dbReference type="InterPro" id="IPR000524">
    <property type="entry name" value="Tscrpt_reg_HTH_GntR"/>
</dbReference>
<dbReference type="Gene3D" id="1.20.120.530">
    <property type="entry name" value="GntR ligand-binding domain-like"/>
    <property type="match status" value="1"/>
</dbReference>
<proteinExistence type="predicted"/>
<keyword evidence="3" id="KW-0804">Transcription</keyword>
<keyword evidence="6" id="KW-1185">Reference proteome</keyword>
<dbReference type="KEGG" id="ngv:CDO52_16510"/>
<name>A0A223S7R9_9ACTN</name>
<dbReference type="SMART" id="SM00345">
    <property type="entry name" value="HTH_GNTR"/>
    <property type="match status" value="1"/>
</dbReference>
<dbReference type="OrthoDB" id="5450856at2"/>
<dbReference type="PROSITE" id="PS50949">
    <property type="entry name" value="HTH_GNTR"/>
    <property type="match status" value="1"/>
</dbReference>
<dbReference type="Gene3D" id="1.10.10.10">
    <property type="entry name" value="Winged helix-like DNA-binding domain superfamily/Winged helix DNA-binding domain"/>
    <property type="match status" value="1"/>
</dbReference>
<keyword evidence="2" id="KW-0238">DNA-binding</keyword>
<evidence type="ECO:0000256" key="3">
    <source>
        <dbReference type="ARBA" id="ARBA00023163"/>
    </source>
</evidence>
<evidence type="ECO:0000259" key="4">
    <source>
        <dbReference type="PROSITE" id="PS50949"/>
    </source>
</evidence>
<dbReference type="SMART" id="SM00895">
    <property type="entry name" value="FCD"/>
    <property type="match status" value="1"/>
</dbReference>
<feature type="domain" description="HTH gntR-type" evidence="4">
    <location>
        <begin position="14"/>
        <end position="82"/>
    </location>
</feature>
<dbReference type="GO" id="GO:0003677">
    <property type="term" value="F:DNA binding"/>
    <property type="evidence" value="ECO:0007669"/>
    <property type="project" value="UniProtKB-KW"/>
</dbReference>
<protein>
    <submittedName>
        <fullName evidence="5">FadR family transcriptional regulator</fullName>
    </submittedName>
</protein>
<dbReference type="SUPFAM" id="SSF48008">
    <property type="entry name" value="GntR ligand-binding domain-like"/>
    <property type="match status" value="1"/>
</dbReference>
<dbReference type="RefSeq" id="WP_051060678.1">
    <property type="nucleotide sequence ID" value="NZ_ANBG01000107.1"/>
</dbReference>
<dbReference type="CDD" id="cd07377">
    <property type="entry name" value="WHTH_GntR"/>
    <property type="match status" value="1"/>
</dbReference>
<accession>A0A223S7R9</accession>
<dbReference type="PRINTS" id="PR00035">
    <property type="entry name" value="HTHGNTR"/>
</dbReference>
<dbReference type="InterPro" id="IPR011711">
    <property type="entry name" value="GntR_C"/>
</dbReference>
<evidence type="ECO:0000313" key="6">
    <source>
        <dbReference type="Proteomes" id="UP000215005"/>
    </source>
</evidence>
<keyword evidence="1" id="KW-0805">Transcription regulation</keyword>
<dbReference type="AlphaFoldDB" id="A0A223S7R9"/>
<sequence>MAIPLPQSSGTRREGPGVELTRRLLEYLLSGEVRPGQRIPSERQLAEALSAGRSTVREAIKSLSLLGLLEQRVGDGTYLSRSSSDLLPQVIEWGLLLGEKRLDDLLEARYYLEVQLTGWAAERRTEEQLEELRAIAEKMRSASDDFEAYVEADIAFHRQLAEMSGNTTLASVLSSVRSLLRAWASRVIRTAGETETSLAMHEPILQAVERGDAEAARAAMTAHMDRATRRLQASMPDEEDETDKSA</sequence>
<evidence type="ECO:0000313" key="5">
    <source>
        <dbReference type="EMBL" id="ASU84177.1"/>
    </source>
</evidence>
<dbReference type="PANTHER" id="PTHR43537:SF5">
    <property type="entry name" value="UXU OPERON TRANSCRIPTIONAL REGULATOR"/>
    <property type="match status" value="1"/>
</dbReference>
<gene>
    <name evidence="5" type="ORF">CDO52_16510</name>
</gene>
<dbReference type="PANTHER" id="PTHR43537">
    <property type="entry name" value="TRANSCRIPTIONAL REGULATOR, GNTR FAMILY"/>
    <property type="match status" value="1"/>
</dbReference>
<dbReference type="InterPro" id="IPR036388">
    <property type="entry name" value="WH-like_DNA-bd_sf"/>
</dbReference>
<dbReference type="SUPFAM" id="SSF46785">
    <property type="entry name" value="Winged helix' DNA-binding domain"/>
    <property type="match status" value="1"/>
</dbReference>
<reference evidence="5 6" key="1">
    <citation type="submission" date="2017-08" db="EMBL/GenBank/DDBJ databases">
        <title>The complete genome sequence of Nocardiopsis gilva YIM 90087.</title>
        <authorList>
            <person name="Yin M."/>
            <person name="Tang S."/>
        </authorList>
    </citation>
    <scope>NUCLEOTIDE SEQUENCE [LARGE SCALE GENOMIC DNA]</scope>
    <source>
        <strain evidence="5 6">YIM 90087</strain>
    </source>
</reference>